<dbReference type="EMBL" id="CCMZ01000067">
    <property type="protein sequence ID" value="CDX27928.1"/>
    <property type="molecule type" value="Genomic_DNA"/>
</dbReference>
<dbReference type="Proteomes" id="UP000045285">
    <property type="component" value="Unassembled WGS sequence"/>
</dbReference>
<dbReference type="EMBL" id="CCNE01000065">
    <property type="protein sequence ID" value="CDX62455.1"/>
    <property type="molecule type" value="Genomic_DNA"/>
</dbReference>
<feature type="chain" id="PRO_5010406442" description="Transposase" evidence="1">
    <location>
        <begin position="17"/>
        <end position="58"/>
    </location>
</feature>
<evidence type="ECO:0000313" key="5">
    <source>
        <dbReference type="Proteomes" id="UP000046122"/>
    </source>
</evidence>
<evidence type="ECO:0000313" key="2">
    <source>
        <dbReference type="EMBL" id="CDX27928.1"/>
    </source>
</evidence>
<protein>
    <recommendedName>
        <fullName evidence="6">Transposase</fullName>
    </recommendedName>
</protein>
<dbReference type="Proteomes" id="UP000046122">
    <property type="component" value="Unassembled WGS sequence"/>
</dbReference>
<keyword evidence="4" id="KW-1185">Reference proteome</keyword>
<gene>
    <name evidence="2" type="ORF">MPL3356_70361</name>
    <name evidence="3" type="ORF">MPL3365_70478</name>
</gene>
<evidence type="ECO:0000313" key="4">
    <source>
        <dbReference type="Proteomes" id="UP000045285"/>
    </source>
</evidence>
<accession>A0A090GCP5</accession>
<reference evidence="3 5" key="1">
    <citation type="submission" date="2014-08" db="EMBL/GenBank/DDBJ databases">
        <authorList>
            <person name="Moulin Lionel"/>
        </authorList>
    </citation>
    <scope>NUCLEOTIDE SEQUENCE [LARGE SCALE GENOMIC DNA]</scope>
</reference>
<evidence type="ECO:0000256" key="1">
    <source>
        <dbReference type="SAM" id="SignalP"/>
    </source>
</evidence>
<organism evidence="3 5">
    <name type="scientific">Mesorhizobium plurifarium</name>
    <dbReference type="NCBI Taxonomy" id="69974"/>
    <lineage>
        <taxon>Bacteria</taxon>
        <taxon>Pseudomonadati</taxon>
        <taxon>Pseudomonadota</taxon>
        <taxon>Alphaproteobacteria</taxon>
        <taxon>Hyphomicrobiales</taxon>
        <taxon>Phyllobacteriaceae</taxon>
        <taxon>Mesorhizobium</taxon>
    </lineage>
</organism>
<evidence type="ECO:0000313" key="3">
    <source>
        <dbReference type="EMBL" id="CDX62455.1"/>
    </source>
</evidence>
<sequence>MACRFHGLLSAIQAFAAIAFRTSPHSVISLDLTGIIAFDAFREWEAVHRQPMRVREWP</sequence>
<reference evidence="4" key="2">
    <citation type="submission" date="2014-08" db="EMBL/GenBank/DDBJ databases">
        <authorList>
            <person name="Moulin L."/>
        </authorList>
    </citation>
    <scope>NUCLEOTIDE SEQUENCE [LARGE SCALE GENOMIC DNA]</scope>
</reference>
<evidence type="ECO:0008006" key="6">
    <source>
        <dbReference type="Google" id="ProtNLM"/>
    </source>
</evidence>
<name>A0A090GCP5_MESPL</name>
<dbReference type="AlphaFoldDB" id="A0A090GCP5"/>
<keyword evidence="1" id="KW-0732">Signal</keyword>
<feature type="signal peptide" evidence="1">
    <location>
        <begin position="1"/>
        <end position="16"/>
    </location>
</feature>
<proteinExistence type="predicted"/>